<dbReference type="GO" id="GO:0008270">
    <property type="term" value="F:zinc ion binding"/>
    <property type="evidence" value="ECO:0007669"/>
    <property type="project" value="InterPro"/>
</dbReference>
<evidence type="ECO:0000256" key="8">
    <source>
        <dbReference type="SAM" id="Coils"/>
    </source>
</evidence>
<feature type="compositionally biased region" description="Low complexity" evidence="9">
    <location>
        <begin position="229"/>
        <end position="247"/>
    </location>
</feature>
<feature type="region of interest" description="Disordered" evidence="9">
    <location>
        <begin position="282"/>
        <end position="309"/>
    </location>
</feature>
<evidence type="ECO:0000256" key="6">
    <source>
        <dbReference type="ARBA" id="ARBA00023163"/>
    </source>
</evidence>
<dbReference type="CDD" id="cd00067">
    <property type="entry name" value="GAL4"/>
    <property type="match status" value="1"/>
</dbReference>
<feature type="region of interest" description="Disordered" evidence="9">
    <location>
        <begin position="813"/>
        <end position="848"/>
    </location>
</feature>
<evidence type="ECO:0000256" key="2">
    <source>
        <dbReference type="ARBA" id="ARBA00022723"/>
    </source>
</evidence>
<dbReference type="SUPFAM" id="SSF57701">
    <property type="entry name" value="Zn2/Cys6 DNA-binding domain"/>
    <property type="match status" value="1"/>
</dbReference>
<feature type="compositionally biased region" description="Pro residues" evidence="9">
    <location>
        <begin position="296"/>
        <end position="309"/>
    </location>
</feature>
<proteinExistence type="predicted"/>
<dbReference type="InterPro" id="IPR051127">
    <property type="entry name" value="Fungal_SecMet_Regulators"/>
</dbReference>
<evidence type="ECO:0000259" key="10">
    <source>
        <dbReference type="PROSITE" id="PS50048"/>
    </source>
</evidence>
<dbReference type="Gene3D" id="4.10.240.10">
    <property type="entry name" value="Zn(2)-C6 fungal-type DNA-binding domain"/>
    <property type="match status" value="1"/>
</dbReference>
<feature type="compositionally biased region" description="Basic residues" evidence="9">
    <location>
        <begin position="66"/>
        <end position="75"/>
    </location>
</feature>
<gene>
    <name evidence="11" type="ORF">B0H67DRAFT_590486</name>
</gene>
<feature type="compositionally biased region" description="Low complexity" evidence="9">
    <location>
        <begin position="98"/>
        <end position="110"/>
    </location>
</feature>
<evidence type="ECO:0000256" key="9">
    <source>
        <dbReference type="SAM" id="MobiDB-lite"/>
    </source>
</evidence>
<feature type="coiled-coil region" evidence="8">
    <location>
        <begin position="184"/>
        <end position="211"/>
    </location>
</feature>
<dbReference type="GO" id="GO:0000435">
    <property type="term" value="P:positive regulation of transcription from RNA polymerase II promoter by galactose"/>
    <property type="evidence" value="ECO:0007669"/>
    <property type="project" value="TreeGrafter"/>
</dbReference>
<keyword evidence="12" id="KW-1185">Reference proteome</keyword>
<reference evidence="11" key="1">
    <citation type="submission" date="2023-06" db="EMBL/GenBank/DDBJ databases">
        <title>Genome-scale phylogeny and comparative genomics of the fungal order Sordariales.</title>
        <authorList>
            <consortium name="Lawrence Berkeley National Laboratory"/>
            <person name="Hensen N."/>
            <person name="Bonometti L."/>
            <person name="Westerberg I."/>
            <person name="Brannstrom I.O."/>
            <person name="Guillou S."/>
            <person name="Cros-Aarteil S."/>
            <person name="Calhoun S."/>
            <person name="Haridas S."/>
            <person name="Kuo A."/>
            <person name="Mondo S."/>
            <person name="Pangilinan J."/>
            <person name="Riley R."/>
            <person name="Labutti K."/>
            <person name="Andreopoulos B."/>
            <person name="Lipzen A."/>
            <person name="Chen C."/>
            <person name="Yanf M."/>
            <person name="Daum C."/>
            <person name="Ng V."/>
            <person name="Clum A."/>
            <person name="Steindorff A."/>
            <person name="Ohm R."/>
            <person name="Martin F."/>
            <person name="Silar P."/>
            <person name="Natvig D."/>
            <person name="Lalanne C."/>
            <person name="Gautier V."/>
            <person name="Ament-Velasquez S.L."/>
            <person name="Kruys A."/>
            <person name="Hutchinson M.I."/>
            <person name="Powell A.J."/>
            <person name="Barry K."/>
            <person name="Miller A.N."/>
            <person name="Grigoriev I.V."/>
            <person name="Debuchy R."/>
            <person name="Gladieux P."/>
            <person name="Thoren M.H."/>
            <person name="Johannesson H."/>
        </authorList>
    </citation>
    <scope>NUCLEOTIDE SEQUENCE</scope>
    <source>
        <strain evidence="11">SMH4607-1</strain>
    </source>
</reference>
<dbReference type="PANTHER" id="PTHR47424">
    <property type="entry name" value="REGULATORY PROTEIN GAL4"/>
    <property type="match status" value="1"/>
</dbReference>
<organism evidence="11 12">
    <name type="scientific">Lasiosphaeris hirsuta</name>
    <dbReference type="NCBI Taxonomy" id="260670"/>
    <lineage>
        <taxon>Eukaryota</taxon>
        <taxon>Fungi</taxon>
        <taxon>Dikarya</taxon>
        <taxon>Ascomycota</taxon>
        <taxon>Pezizomycotina</taxon>
        <taxon>Sordariomycetes</taxon>
        <taxon>Sordariomycetidae</taxon>
        <taxon>Sordariales</taxon>
        <taxon>Lasiosphaeriaceae</taxon>
        <taxon>Lasiosphaeris</taxon>
    </lineage>
</organism>
<dbReference type="GO" id="GO:0000981">
    <property type="term" value="F:DNA-binding transcription factor activity, RNA polymerase II-specific"/>
    <property type="evidence" value="ECO:0007669"/>
    <property type="project" value="InterPro"/>
</dbReference>
<comment type="subcellular location">
    <subcellularLocation>
        <location evidence="1">Nucleus</location>
    </subcellularLocation>
</comment>
<dbReference type="Pfam" id="PF04082">
    <property type="entry name" value="Fungal_trans"/>
    <property type="match status" value="1"/>
</dbReference>
<dbReference type="FunFam" id="4.10.240.10:FF:000018">
    <property type="entry name" value="Casein kinase II subunit beta"/>
    <property type="match status" value="1"/>
</dbReference>
<keyword evidence="8" id="KW-0175">Coiled coil</keyword>
<dbReference type="EMBL" id="JAUKUA010000006">
    <property type="protein sequence ID" value="KAK0708527.1"/>
    <property type="molecule type" value="Genomic_DNA"/>
</dbReference>
<dbReference type="PROSITE" id="PS50048">
    <property type="entry name" value="ZN2_CY6_FUNGAL_2"/>
    <property type="match status" value="1"/>
</dbReference>
<keyword evidence="2" id="KW-0479">Metal-binding</keyword>
<keyword evidence="7" id="KW-0539">Nucleus</keyword>
<dbReference type="GO" id="GO:0000978">
    <property type="term" value="F:RNA polymerase II cis-regulatory region sequence-specific DNA binding"/>
    <property type="evidence" value="ECO:0007669"/>
    <property type="project" value="TreeGrafter"/>
</dbReference>
<protein>
    <recommendedName>
        <fullName evidence="10">Zn(2)-C6 fungal-type domain-containing protein</fullName>
    </recommendedName>
</protein>
<evidence type="ECO:0000256" key="1">
    <source>
        <dbReference type="ARBA" id="ARBA00004123"/>
    </source>
</evidence>
<dbReference type="AlphaFoldDB" id="A0AA40A3C8"/>
<dbReference type="Proteomes" id="UP001172102">
    <property type="component" value="Unassembled WGS sequence"/>
</dbReference>
<name>A0AA40A3C8_9PEZI</name>
<dbReference type="InterPro" id="IPR007219">
    <property type="entry name" value="XnlR_reg_dom"/>
</dbReference>
<keyword evidence="6" id="KW-0804">Transcription</keyword>
<evidence type="ECO:0000313" key="11">
    <source>
        <dbReference type="EMBL" id="KAK0708527.1"/>
    </source>
</evidence>
<dbReference type="SMART" id="SM00066">
    <property type="entry name" value="GAL4"/>
    <property type="match status" value="1"/>
</dbReference>
<dbReference type="GO" id="GO:0006351">
    <property type="term" value="P:DNA-templated transcription"/>
    <property type="evidence" value="ECO:0007669"/>
    <property type="project" value="InterPro"/>
</dbReference>
<feature type="region of interest" description="Disordered" evidence="9">
    <location>
        <begin position="33"/>
        <end position="118"/>
    </location>
</feature>
<keyword evidence="4" id="KW-0805">Transcription regulation</keyword>
<keyword evidence="3" id="KW-0862">Zinc</keyword>
<sequence length="858" mass="94953">MDQLETQVSEIRSFLGPALPAAGAVSDRSDAAALYSPVNHPGPLRRQASHQSLRGNPGDNSALAHSHPHPPHSHHAQSPQIASSPGFPGTSTIPAPRSVNGSVSGSVAGGAKRRATDDDIDDADAAKLQRSKRNRYISIACNECKRRKIKCNGQTPCQRCGHLNLRCLYAPNCCSNSFKDSDEFKQVTDQVAQLQEQVDSLLENMTALRQEALRLAPIQERIPPPPQPNSATVTPSPSAASTDPSLPRALPPFRVPSSFNGPTSIAFTVDVAKNTLHKMGYSSLGDSADDSGLHPEPTPQTSPTLPPVPLCPPSQKPPDPLWEFDKDEMVRLCRLHEEEVGIMYPVVSIDEVIKHATCLSTWMQAAKRNGFVPAHGQDDGMSDPKTLMLKIVMCCGLTVEEHGNSAKAVRLYDTIQPIVDKTLMSEPASVAKLPFLALCAGYRFLSNDEILAWRMMGHVARLCLEVGLHRREGLEQIEDPQDRRNALYTFWSAYVLDRRWSFGTGLPFVCHDDKIDPKLPFPDGHPYLVAMVTYSRLGAKIWKLVDYFEPAVIRELQHYDFENLDREILEWYDNIPAEIKSGPLDSGRMPVPSAPAYDLQRLRIWTKLRLNQVRIWLYTPVLHSAISIVENTRLAQRVVDLAKETIRSLAHLNNTTNLYRRIQVFYHQFLTSAIAVLFLASTHAPMQFSASCRNEFYMALELVKDMSARSWVSQRLWRTIRSLKAYAPRLGLEEEQTHYHEPGSFSHMLSGSASTSQSPALGLAVPFSGGTPGSTQTMQQVQQVQQQLSEDQRNGLRIQTEMSRIFEGYMGMSGDTSTGASPPLGDGQGQVGLAGHDDGSIDGRLPGEGVYQQFKDMF</sequence>
<feature type="domain" description="Zn(2)-C6 fungal-type" evidence="10">
    <location>
        <begin position="140"/>
        <end position="169"/>
    </location>
</feature>
<dbReference type="InterPro" id="IPR036864">
    <property type="entry name" value="Zn2-C6_fun-type_DNA-bd_sf"/>
</dbReference>
<evidence type="ECO:0000256" key="5">
    <source>
        <dbReference type="ARBA" id="ARBA00023125"/>
    </source>
</evidence>
<evidence type="ECO:0000313" key="12">
    <source>
        <dbReference type="Proteomes" id="UP001172102"/>
    </source>
</evidence>
<dbReference type="GO" id="GO:0005634">
    <property type="term" value="C:nucleus"/>
    <property type="evidence" value="ECO:0007669"/>
    <property type="project" value="UniProtKB-SubCell"/>
</dbReference>
<dbReference type="Pfam" id="PF00172">
    <property type="entry name" value="Zn_clus"/>
    <property type="match status" value="1"/>
</dbReference>
<keyword evidence="5" id="KW-0238">DNA-binding</keyword>
<evidence type="ECO:0000256" key="4">
    <source>
        <dbReference type="ARBA" id="ARBA00023015"/>
    </source>
</evidence>
<dbReference type="CDD" id="cd12148">
    <property type="entry name" value="fungal_TF_MHR"/>
    <property type="match status" value="1"/>
</dbReference>
<evidence type="ECO:0000256" key="7">
    <source>
        <dbReference type="ARBA" id="ARBA00023242"/>
    </source>
</evidence>
<accession>A0AA40A3C8</accession>
<comment type="caution">
    <text evidence="11">The sequence shown here is derived from an EMBL/GenBank/DDBJ whole genome shotgun (WGS) entry which is preliminary data.</text>
</comment>
<dbReference type="PANTHER" id="PTHR47424:SF5">
    <property type="entry name" value="ZN(II)2CYS6 TRANSCRIPTION FACTOR (EUROFUNG)"/>
    <property type="match status" value="1"/>
</dbReference>
<dbReference type="PROSITE" id="PS00463">
    <property type="entry name" value="ZN2_CY6_FUNGAL_1"/>
    <property type="match status" value="1"/>
</dbReference>
<dbReference type="SMART" id="SM00906">
    <property type="entry name" value="Fungal_trans"/>
    <property type="match status" value="1"/>
</dbReference>
<dbReference type="InterPro" id="IPR001138">
    <property type="entry name" value="Zn2Cys6_DnaBD"/>
</dbReference>
<feature type="region of interest" description="Disordered" evidence="9">
    <location>
        <begin position="219"/>
        <end position="255"/>
    </location>
</feature>
<evidence type="ECO:0000256" key="3">
    <source>
        <dbReference type="ARBA" id="ARBA00022833"/>
    </source>
</evidence>